<feature type="transmembrane region" description="Helical" evidence="6">
    <location>
        <begin position="142"/>
        <end position="161"/>
    </location>
</feature>
<feature type="transmembrane region" description="Helical" evidence="6">
    <location>
        <begin position="238"/>
        <end position="258"/>
    </location>
</feature>
<keyword evidence="9" id="KW-1185">Reference proteome</keyword>
<dbReference type="RefSeq" id="WP_183118049.1">
    <property type="nucleotide sequence ID" value="NZ_JABEQF010000002.1"/>
</dbReference>
<reference evidence="8 9" key="1">
    <citation type="submission" date="2020-04" db="EMBL/GenBank/DDBJ databases">
        <title>Description of novel Gluconacetobacter.</title>
        <authorList>
            <person name="Sombolestani A."/>
        </authorList>
    </citation>
    <scope>NUCLEOTIDE SEQUENCE [LARGE SCALE GENOMIC DNA]</scope>
    <source>
        <strain evidence="8 9">LMG 21311</strain>
    </source>
</reference>
<comment type="subcellular location">
    <subcellularLocation>
        <location evidence="1">Membrane</location>
        <topology evidence="1">Multi-pass membrane protein</topology>
    </subcellularLocation>
</comment>
<evidence type="ECO:0000256" key="2">
    <source>
        <dbReference type="ARBA" id="ARBA00007362"/>
    </source>
</evidence>
<dbReference type="PANTHER" id="PTHR32322:SF2">
    <property type="entry name" value="EAMA DOMAIN-CONTAINING PROTEIN"/>
    <property type="match status" value="1"/>
</dbReference>
<gene>
    <name evidence="8" type="ORF">HLH34_02570</name>
</gene>
<dbReference type="AlphaFoldDB" id="A0A7W4PCM3"/>
<dbReference type="PANTHER" id="PTHR32322">
    <property type="entry name" value="INNER MEMBRANE TRANSPORTER"/>
    <property type="match status" value="1"/>
</dbReference>
<comment type="similarity">
    <text evidence="2">Belongs to the EamA transporter family.</text>
</comment>
<evidence type="ECO:0000256" key="5">
    <source>
        <dbReference type="ARBA" id="ARBA00023136"/>
    </source>
</evidence>
<feature type="transmembrane region" description="Helical" evidence="6">
    <location>
        <begin position="173"/>
        <end position="192"/>
    </location>
</feature>
<feature type="domain" description="EamA" evidence="7">
    <location>
        <begin position="176"/>
        <end position="309"/>
    </location>
</feature>
<feature type="transmembrane region" description="Helical" evidence="6">
    <location>
        <begin position="292"/>
        <end position="309"/>
    </location>
</feature>
<feature type="transmembrane region" description="Helical" evidence="6">
    <location>
        <begin position="21"/>
        <end position="39"/>
    </location>
</feature>
<evidence type="ECO:0000313" key="8">
    <source>
        <dbReference type="EMBL" id="MBB2188848.1"/>
    </source>
</evidence>
<evidence type="ECO:0000256" key="3">
    <source>
        <dbReference type="ARBA" id="ARBA00022692"/>
    </source>
</evidence>
<feature type="transmembrane region" description="Helical" evidence="6">
    <location>
        <begin position="204"/>
        <end position="226"/>
    </location>
</feature>
<comment type="caution">
    <text evidence="8">The sequence shown here is derived from an EMBL/GenBank/DDBJ whole genome shotgun (WGS) entry which is preliminary data.</text>
</comment>
<feature type="transmembrane region" description="Helical" evidence="6">
    <location>
        <begin position="270"/>
        <end position="286"/>
    </location>
</feature>
<organism evidence="8 9">
    <name type="scientific">Gluconacetobacter azotocaptans</name>
    <dbReference type="NCBI Taxonomy" id="142834"/>
    <lineage>
        <taxon>Bacteria</taxon>
        <taxon>Pseudomonadati</taxon>
        <taxon>Pseudomonadota</taxon>
        <taxon>Alphaproteobacteria</taxon>
        <taxon>Acetobacterales</taxon>
        <taxon>Acetobacteraceae</taxon>
        <taxon>Gluconacetobacter</taxon>
    </lineage>
</organism>
<dbReference type="InterPro" id="IPR050638">
    <property type="entry name" value="AA-Vitamin_Transporters"/>
</dbReference>
<dbReference type="EMBL" id="JABEQF010000002">
    <property type="protein sequence ID" value="MBB2188848.1"/>
    <property type="molecule type" value="Genomic_DNA"/>
</dbReference>
<proteinExistence type="inferred from homology"/>
<evidence type="ECO:0000256" key="6">
    <source>
        <dbReference type="SAM" id="Phobius"/>
    </source>
</evidence>
<dbReference type="Proteomes" id="UP000555756">
    <property type="component" value="Unassembled WGS sequence"/>
</dbReference>
<evidence type="ECO:0000313" key="9">
    <source>
        <dbReference type="Proteomes" id="UP000555756"/>
    </source>
</evidence>
<sequence length="313" mass="32188">MTLQTATATGRPARARGPMGAYGHLLAIYLIWGSTYLAVKLCLSGPAPLSPLHLQVLREGCGALLLACITAVRHGGPGRLSWREAGLCALTGILMWVGGNALATSCAPYAHSGFIVMAMGTIPLWCTLLDCVLNRARPTPRVLAALPLGLGGLVMVVAPALSGQGAIVTRHPVVVVLVLQLAAVTWALGTVLQRRLAGRLRPGWTAAIQMGVAALILGGASSAGGWSVPAHVGATQAASFAFLVIFGSVVAPASYIVVLRSFSPEMASTFAYVNPVVGVLLGWMVLGERPAALAMAGMAVVLGSIALMMRRGA</sequence>
<dbReference type="SUPFAM" id="SSF103481">
    <property type="entry name" value="Multidrug resistance efflux transporter EmrE"/>
    <property type="match status" value="2"/>
</dbReference>
<evidence type="ECO:0000259" key="7">
    <source>
        <dbReference type="Pfam" id="PF00892"/>
    </source>
</evidence>
<feature type="transmembrane region" description="Helical" evidence="6">
    <location>
        <begin position="109"/>
        <end position="130"/>
    </location>
</feature>
<protein>
    <submittedName>
        <fullName evidence="8">EamA family transporter</fullName>
    </submittedName>
</protein>
<name>A0A7W4PCM3_9PROT</name>
<evidence type="ECO:0000256" key="1">
    <source>
        <dbReference type="ARBA" id="ARBA00004141"/>
    </source>
</evidence>
<dbReference type="Pfam" id="PF00892">
    <property type="entry name" value="EamA"/>
    <property type="match status" value="1"/>
</dbReference>
<evidence type="ECO:0000256" key="4">
    <source>
        <dbReference type="ARBA" id="ARBA00022989"/>
    </source>
</evidence>
<dbReference type="GO" id="GO:0016020">
    <property type="term" value="C:membrane"/>
    <property type="evidence" value="ECO:0007669"/>
    <property type="project" value="UniProtKB-SubCell"/>
</dbReference>
<accession>A0A7W4PCM3</accession>
<keyword evidence="5 6" id="KW-0472">Membrane</keyword>
<dbReference type="InterPro" id="IPR037185">
    <property type="entry name" value="EmrE-like"/>
</dbReference>
<keyword evidence="3 6" id="KW-0812">Transmembrane</keyword>
<dbReference type="InterPro" id="IPR000620">
    <property type="entry name" value="EamA_dom"/>
</dbReference>
<keyword evidence="4 6" id="KW-1133">Transmembrane helix</keyword>